<comment type="subcellular location">
    <subcellularLocation>
        <location evidence="1">Cell membrane</location>
        <topology evidence="1">Single-pass membrane protein</topology>
    </subcellularLocation>
</comment>
<keyword evidence="17" id="KW-1185">Reference proteome</keyword>
<keyword evidence="5" id="KW-0808">Transferase</keyword>
<name>A0A318H9R2_9MYCO</name>
<protein>
    <recommendedName>
        <fullName evidence="2">non-specific serine/threonine protein kinase</fullName>
        <ecNumber evidence="2">2.7.11.1</ecNumber>
    </recommendedName>
</protein>
<keyword evidence="8 16" id="KW-0418">Kinase</keyword>
<evidence type="ECO:0000256" key="5">
    <source>
        <dbReference type="ARBA" id="ARBA00022679"/>
    </source>
</evidence>
<evidence type="ECO:0000256" key="14">
    <source>
        <dbReference type="SAM" id="Phobius"/>
    </source>
</evidence>
<evidence type="ECO:0000256" key="3">
    <source>
        <dbReference type="ARBA" id="ARBA00022475"/>
    </source>
</evidence>
<keyword evidence="9 12" id="KW-0067">ATP-binding</keyword>
<dbReference type="Pfam" id="PF00069">
    <property type="entry name" value="Pkinase"/>
    <property type="match status" value="1"/>
</dbReference>
<evidence type="ECO:0000256" key="10">
    <source>
        <dbReference type="ARBA" id="ARBA00022989"/>
    </source>
</evidence>
<sequence length="560" mass="59151">MGLNPGEVFAGYLIERRLGVGGMGAVYAARHPRLPRRVALKVLGEHLGSDPEFRARFEREAELAARVDHPNVVSVYDRGVEGDSLWIAMQYVDGVDVHQLIKRGRSVLTPGRAVYILGEAAKGLDSAHRRGLLHRDVKPANILVAEDPDEGDHVLVTDFGIARALDQTSALTNAGAVAATLPFASPEQIAGRDLDHRSDIYSLGCTLYVMLAGSVPFPRDSQIAVMHAHLADPPPRVTTGDPSLPTEMDDVIARAMAKEPEHRYRSCRELASAAHAALSRAGVEAGPGRATILDWDSSSHTHPNAPNIPATQPNSLYQSDRAATVLGGGAADLANTMIPDYRTPAASAHAPRKPRSKRVIFISAAVLAVVIGLGVAGRLVLGGGQSQNAPVAATSSATTGQPTAAHTGPWQAYDFVAQTLPGLMPDTPSGASYQGATCQAINARFDPIDQLDTGVPVARIMCTPKGAKSSSIANYIMICSSDRTPQTLAGVADGLTAVHNEQWSRGGGSGQIIYGDHEGAGALAVSFDNPSRNFCSIVVNGDKGTSGQDVYDRWFRDAPL</sequence>
<dbReference type="InterPro" id="IPR017441">
    <property type="entry name" value="Protein_kinase_ATP_BS"/>
</dbReference>
<dbReference type="SUPFAM" id="SSF56112">
    <property type="entry name" value="Protein kinase-like (PK-like)"/>
    <property type="match status" value="1"/>
</dbReference>
<evidence type="ECO:0000256" key="13">
    <source>
        <dbReference type="SAM" id="MobiDB-lite"/>
    </source>
</evidence>
<dbReference type="PANTHER" id="PTHR43289:SF6">
    <property type="entry name" value="SERINE_THREONINE-PROTEIN KINASE NEKL-3"/>
    <property type="match status" value="1"/>
</dbReference>
<dbReference type="GO" id="GO:0080090">
    <property type="term" value="P:regulation of primary metabolic process"/>
    <property type="evidence" value="ECO:0007669"/>
    <property type="project" value="UniProtKB-ARBA"/>
</dbReference>
<reference evidence="17" key="1">
    <citation type="submission" date="2018-05" db="EMBL/GenBank/DDBJ databases">
        <authorList>
            <person name="Deangelis K."/>
            <person name="Huntemann M."/>
            <person name="Clum A."/>
            <person name="Pillay M."/>
            <person name="Palaniappan K."/>
            <person name="Varghese N."/>
            <person name="Mikhailova N."/>
            <person name="Stamatis D."/>
            <person name="Reddy T."/>
            <person name="Daum C."/>
            <person name="Shapiro N."/>
            <person name="Ivanova N."/>
            <person name="Kyrpides N."/>
            <person name="Woyke T."/>
        </authorList>
    </citation>
    <scope>NUCLEOTIDE SEQUENCE [LARGE SCALE GENOMIC DNA]</scope>
    <source>
        <strain evidence="17">GAS496</strain>
    </source>
</reference>
<keyword evidence="6 14" id="KW-0812">Transmembrane</keyword>
<evidence type="ECO:0000256" key="11">
    <source>
        <dbReference type="ARBA" id="ARBA00023136"/>
    </source>
</evidence>
<evidence type="ECO:0000256" key="12">
    <source>
        <dbReference type="PROSITE-ProRule" id="PRU10141"/>
    </source>
</evidence>
<keyword evidence="7 12" id="KW-0547">Nucleotide-binding</keyword>
<feature type="domain" description="Protein kinase" evidence="15">
    <location>
        <begin position="12"/>
        <end position="278"/>
    </location>
</feature>
<evidence type="ECO:0000313" key="17">
    <source>
        <dbReference type="Proteomes" id="UP000247781"/>
    </source>
</evidence>
<dbReference type="GO" id="GO:0004674">
    <property type="term" value="F:protein serine/threonine kinase activity"/>
    <property type="evidence" value="ECO:0007669"/>
    <property type="project" value="UniProtKB-KW"/>
</dbReference>
<dbReference type="InterPro" id="IPR011009">
    <property type="entry name" value="Kinase-like_dom_sf"/>
</dbReference>
<dbReference type="EMBL" id="QJJU01000022">
    <property type="protein sequence ID" value="PXX03361.1"/>
    <property type="molecule type" value="Genomic_DNA"/>
</dbReference>
<evidence type="ECO:0000256" key="7">
    <source>
        <dbReference type="ARBA" id="ARBA00022741"/>
    </source>
</evidence>
<dbReference type="RefSeq" id="WP_110318887.1">
    <property type="nucleotide sequence ID" value="NZ_QJJU01000022.1"/>
</dbReference>
<comment type="caution">
    <text evidence="16">The sequence shown here is derived from an EMBL/GenBank/DDBJ whole genome shotgun (WGS) entry which is preliminary data.</text>
</comment>
<organism evidence="16 17">
    <name type="scientific">Mycolicibacterium moriokaense</name>
    <dbReference type="NCBI Taxonomy" id="39691"/>
    <lineage>
        <taxon>Bacteria</taxon>
        <taxon>Bacillati</taxon>
        <taxon>Actinomycetota</taxon>
        <taxon>Actinomycetes</taxon>
        <taxon>Mycobacteriales</taxon>
        <taxon>Mycobacteriaceae</taxon>
        <taxon>Mycolicibacterium</taxon>
    </lineage>
</organism>
<dbReference type="SMART" id="SM00220">
    <property type="entry name" value="S_TKc"/>
    <property type="match status" value="1"/>
</dbReference>
<accession>A0A318H9R2</accession>
<dbReference type="Gene3D" id="1.10.510.10">
    <property type="entry name" value="Transferase(Phosphotransferase) domain 1"/>
    <property type="match status" value="1"/>
</dbReference>
<keyword evidence="10 14" id="KW-1133">Transmembrane helix</keyword>
<dbReference type="PROSITE" id="PS00108">
    <property type="entry name" value="PROTEIN_KINASE_ST"/>
    <property type="match status" value="1"/>
</dbReference>
<keyword evidence="3" id="KW-1003">Cell membrane</keyword>
<dbReference type="Proteomes" id="UP000247781">
    <property type="component" value="Unassembled WGS sequence"/>
</dbReference>
<evidence type="ECO:0000256" key="4">
    <source>
        <dbReference type="ARBA" id="ARBA00022527"/>
    </source>
</evidence>
<dbReference type="CDD" id="cd14014">
    <property type="entry name" value="STKc_PknB_like"/>
    <property type="match status" value="1"/>
</dbReference>
<dbReference type="GO" id="GO:0005886">
    <property type="term" value="C:plasma membrane"/>
    <property type="evidence" value="ECO:0007669"/>
    <property type="project" value="UniProtKB-SubCell"/>
</dbReference>
<feature type="compositionally biased region" description="Polar residues" evidence="13">
    <location>
        <begin position="296"/>
        <end position="315"/>
    </location>
</feature>
<dbReference type="GO" id="GO:0005524">
    <property type="term" value="F:ATP binding"/>
    <property type="evidence" value="ECO:0007669"/>
    <property type="project" value="UniProtKB-UniRule"/>
</dbReference>
<evidence type="ECO:0000256" key="6">
    <source>
        <dbReference type="ARBA" id="ARBA00022692"/>
    </source>
</evidence>
<evidence type="ECO:0000256" key="2">
    <source>
        <dbReference type="ARBA" id="ARBA00012513"/>
    </source>
</evidence>
<feature type="transmembrane region" description="Helical" evidence="14">
    <location>
        <begin position="359"/>
        <end position="381"/>
    </location>
</feature>
<feature type="binding site" evidence="12">
    <location>
        <position position="41"/>
    </location>
    <ligand>
        <name>ATP</name>
        <dbReference type="ChEBI" id="CHEBI:30616"/>
    </ligand>
</feature>
<dbReference type="FunFam" id="1.10.510.10:FF:000021">
    <property type="entry name" value="Serine/threonine protein kinase"/>
    <property type="match status" value="1"/>
</dbReference>
<dbReference type="AlphaFoldDB" id="A0A318H9R2"/>
<reference evidence="16 17" key="2">
    <citation type="submission" date="2018-06" db="EMBL/GenBank/DDBJ databases">
        <title>Sequencing of bacterial isolates from soil warming experiment in Harvard Forest, Massachusetts, USA.</title>
        <authorList>
            <person name="Deangelis K.PhD."/>
        </authorList>
    </citation>
    <scope>NUCLEOTIDE SEQUENCE [LARGE SCALE GENOMIC DNA]</scope>
    <source>
        <strain evidence="16 17">GAS496</strain>
    </source>
</reference>
<dbReference type="InterPro" id="IPR008271">
    <property type="entry name" value="Ser/Thr_kinase_AS"/>
</dbReference>
<keyword evidence="11 14" id="KW-0472">Membrane</keyword>
<evidence type="ECO:0000256" key="1">
    <source>
        <dbReference type="ARBA" id="ARBA00004162"/>
    </source>
</evidence>
<dbReference type="PROSITE" id="PS50011">
    <property type="entry name" value="PROTEIN_KINASE_DOM"/>
    <property type="match status" value="1"/>
</dbReference>
<dbReference type="InterPro" id="IPR000719">
    <property type="entry name" value="Prot_kinase_dom"/>
</dbReference>
<dbReference type="PANTHER" id="PTHR43289">
    <property type="entry name" value="MITOGEN-ACTIVATED PROTEIN KINASE KINASE KINASE 20-RELATED"/>
    <property type="match status" value="1"/>
</dbReference>
<evidence type="ECO:0000256" key="8">
    <source>
        <dbReference type="ARBA" id="ARBA00022777"/>
    </source>
</evidence>
<evidence type="ECO:0000259" key="15">
    <source>
        <dbReference type="PROSITE" id="PS50011"/>
    </source>
</evidence>
<feature type="region of interest" description="Disordered" evidence="13">
    <location>
        <begin position="291"/>
        <end position="315"/>
    </location>
</feature>
<keyword evidence="4" id="KW-0723">Serine/threonine-protein kinase</keyword>
<dbReference type="Gene3D" id="3.30.200.20">
    <property type="entry name" value="Phosphorylase Kinase, domain 1"/>
    <property type="match status" value="1"/>
</dbReference>
<dbReference type="OrthoDB" id="5622056at2"/>
<evidence type="ECO:0000313" key="16">
    <source>
        <dbReference type="EMBL" id="PXX03361.1"/>
    </source>
</evidence>
<gene>
    <name evidence="16" type="ORF">C8E89_12221</name>
</gene>
<proteinExistence type="predicted"/>
<dbReference type="EC" id="2.7.11.1" evidence="2"/>
<evidence type="ECO:0000256" key="9">
    <source>
        <dbReference type="ARBA" id="ARBA00022840"/>
    </source>
</evidence>
<dbReference type="PROSITE" id="PS00107">
    <property type="entry name" value="PROTEIN_KINASE_ATP"/>
    <property type="match status" value="1"/>
</dbReference>